<evidence type="ECO:0000256" key="9">
    <source>
        <dbReference type="SAM" id="MobiDB-lite"/>
    </source>
</evidence>
<sequence>MALEPIQYTTHSREIEQEYQKVVRGTDADTTWLIISPDAQKEYGPSSTGSDFSDFIQSFDDGKVEYGIASVSPPGSDVRKVLLVGWCPDSAPMKTRASFAANFGTVANDVLPGYHVQVSARDEDDLDEQDLLTKISNAAGARYSIQAKTAGTPAATPSPAPKKKVFTPTAAPVSSPAPVTRSAAPAKRDSPPAPAAATKTTPASAAAGDDDWDEPEIQERDFQQQPLAANTSSYTPVGKVDLQRVIAEEQAREDPRLVGHVDPSKDIASLKHDAQVSRDRDLDNLLQQEKQPRAGAAATKPPVVKPDFARGPADSGKVIQGFKTEKSPAQLWAEKKRLQNQQESGSDAPAAAASSPASAQDSGVDHSDEMKIGDLKSRFEKLGAQDEQEEKPVQRATPAAAPEPKAFGQPAPGSVAAPAQETKKPFVPGNVGQRLPGMHSEVSEHEDNNDDDDDWGEDEEETPKRNLPPPVAQARNVPPPPARAAAPEQEEEEEEEEAPAPSLPSRGAVPPPPQRAQEPEEEEEEEEAPAPSLPSRNVAPEPEQEEQEEQEEEAPAPSLPSRGAVPPPPQRTQEPAQEEEAETPLPWATAEYDYEAGEDNELTFSENDKIINIEFVDDDWWLGELESSGEKGLFPSNYVVLGN</sequence>
<feature type="region of interest" description="Disordered" evidence="9">
    <location>
        <begin position="150"/>
        <end position="604"/>
    </location>
</feature>
<feature type="compositionally biased region" description="Polar residues" evidence="9">
    <location>
        <begin position="223"/>
        <end position="235"/>
    </location>
</feature>
<dbReference type="EMBL" id="BTGD01000001">
    <property type="protein sequence ID" value="GMM54089.1"/>
    <property type="molecule type" value="Genomic_DNA"/>
</dbReference>
<dbReference type="InterPro" id="IPR035718">
    <property type="entry name" value="Abp1_fungi_SH3_C2"/>
</dbReference>
<dbReference type="SMART" id="SM00102">
    <property type="entry name" value="ADF"/>
    <property type="match status" value="1"/>
</dbReference>
<gene>
    <name evidence="12" type="ORF">DAKH74_007050</name>
</gene>
<evidence type="ECO:0000256" key="6">
    <source>
        <dbReference type="ARBA" id="ARBA00023212"/>
    </source>
</evidence>
<accession>A0AAV5RR62</accession>
<feature type="compositionally biased region" description="Acidic residues" evidence="9">
    <location>
        <begin position="488"/>
        <end position="498"/>
    </location>
</feature>
<organism evidence="12 13">
    <name type="scientific">Maudiozyma humilis</name>
    <name type="common">Sour dough yeast</name>
    <name type="synonym">Kazachstania humilis</name>
    <dbReference type="NCBI Taxonomy" id="51915"/>
    <lineage>
        <taxon>Eukaryota</taxon>
        <taxon>Fungi</taxon>
        <taxon>Dikarya</taxon>
        <taxon>Ascomycota</taxon>
        <taxon>Saccharomycotina</taxon>
        <taxon>Saccharomycetes</taxon>
        <taxon>Saccharomycetales</taxon>
        <taxon>Saccharomycetaceae</taxon>
        <taxon>Maudiozyma</taxon>
    </lineage>
</organism>
<dbReference type="PROSITE" id="PS51263">
    <property type="entry name" value="ADF_H"/>
    <property type="match status" value="1"/>
</dbReference>
<dbReference type="PRINTS" id="PR00452">
    <property type="entry name" value="SH3DOMAIN"/>
</dbReference>
<evidence type="ECO:0000256" key="5">
    <source>
        <dbReference type="ARBA" id="ARBA00023203"/>
    </source>
</evidence>
<dbReference type="GO" id="GO:0005884">
    <property type="term" value="C:actin filament"/>
    <property type="evidence" value="ECO:0007669"/>
    <property type="project" value="TreeGrafter"/>
</dbReference>
<comment type="subcellular location">
    <subcellularLocation>
        <location evidence="1">Cytoplasm</location>
        <location evidence="1">Cytoskeleton</location>
    </subcellularLocation>
</comment>
<dbReference type="Gene3D" id="2.30.30.40">
    <property type="entry name" value="SH3 Domains"/>
    <property type="match status" value="1"/>
</dbReference>
<feature type="compositionally biased region" description="Basic and acidic residues" evidence="9">
    <location>
        <begin position="246"/>
        <end position="283"/>
    </location>
</feature>
<feature type="compositionally biased region" description="Acidic residues" evidence="9">
    <location>
        <begin position="592"/>
        <end position="601"/>
    </location>
</feature>
<dbReference type="PANTHER" id="PTHR10829:SF25">
    <property type="entry name" value="DREBRIN-LIKE PROTEIN"/>
    <property type="match status" value="1"/>
</dbReference>
<feature type="domain" description="SH3" evidence="10">
    <location>
        <begin position="583"/>
        <end position="643"/>
    </location>
</feature>
<keyword evidence="13" id="KW-1185">Reference proteome</keyword>
<protein>
    <recommendedName>
        <fullName evidence="7">Actin-binding protein</fullName>
    </recommendedName>
</protein>
<dbReference type="InterPro" id="IPR029006">
    <property type="entry name" value="ADF-H/Gelsolin-like_dom_sf"/>
</dbReference>
<reference evidence="12 13" key="1">
    <citation type="journal article" date="2023" name="Elife">
        <title>Identification of key yeast species and microbe-microbe interactions impacting larval growth of Drosophila in the wild.</title>
        <authorList>
            <person name="Mure A."/>
            <person name="Sugiura Y."/>
            <person name="Maeda R."/>
            <person name="Honda K."/>
            <person name="Sakurai N."/>
            <person name="Takahashi Y."/>
            <person name="Watada M."/>
            <person name="Katoh T."/>
            <person name="Gotoh A."/>
            <person name="Gotoh Y."/>
            <person name="Taniguchi I."/>
            <person name="Nakamura K."/>
            <person name="Hayashi T."/>
            <person name="Katayama T."/>
            <person name="Uemura T."/>
            <person name="Hattori Y."/>
        </authorList>
    </citation>
    <scope>NUCLEOTIDE SEQUENCE [LARGE SCALE GENOMIC DNA]</scope>
    <source>
        <strain evidence="12 13">KH-74</strain>
    </source>
</reference>
<evidence type="ECO:0000256" key="4">
    <source>
        <dbReference type="ARBA" id="ARBA00022737"/>
    </source>
</evidence>
<feature type="compositionally biased region" description="Acidic residues" evidence="9">
    <location>
        <begin position="447"/>
        <end position="461"/>
    </location>
</feature>
<dbReference type="Proteomes" id="UP001377567">
    <property type="component" value="Unassembled WGS sequence"/>
</dbReference>
<dbReference type="CDD" id="cd11961">
    <property type="entry name" value="SH3_Abp1_fungi_C2"/>
    <property type="match status" value="1"/>
</dbReference>
<evidence type="ECO:0000259" key="10">
    <source>
        <dbReference type="PROSITE" id="PS50002"/>
    </source>
</evidence>
<feature type="compositionally biased region" description="Low complexity" evidence="9">
    <location>
        <begin position="167"/>
        <end position="185"/>
    </location>
</feature>
<dbReference type="AlphaFoldDB" id="A0AAV5RR62"/>
<evidence type="ECO:0000256" key="3">
    <source>
        <dbReference type="ARBA" id="ARBA00022490"/>
    </source>
</evidence>
<comment type="caution">
    <text evidence="12">The sequence shown here is derived from an EMBL/GenBank/DDBJ whole genome shotgun (WGS) entry which is preliminary data.</text>
</comment>
<feature type="compositionally biased region" description="Acidic residues" evidence="9">
    <location>
        <begin position="542"/>
        <end position="554"/>
    </location>
</feature>
<dbReference type="GO" id="GO:0030864">
    <property type="term" value="C:cortical actin cytoskeleton"/>
    <property type="evidence" value="ECO:0007669"/>
    <property type="project" value="TreeGrafter"/>
</dbReference>
<evidence type="ECO:0000313" key="13">
    <source>
        <dbReference type="Proteomes" id="UP001377567"/>
    </source>
</evidence>
<dbReference type="SMART" id="SM00326">
    <property type="entry name" value="SH3"/>
    <property type="match status" value="1"/>
</dbReference>
<keyword evidence="2 8" id="KW-0728">SH3 domain</keyword>
<dbReference type="SUPFAM" id="SSF50044">
    <property type="entry name" value="SH3-domain"/>
    <property type="match status" value="1"/>
</dbReference>
<dbReference type="SUPFAM" id="SSF55753">
    <property type="entry name" value="Actin depolymerizing proteins"/>
    <property type="match status" value="1"/>
</dbReference>
<evidence type="ECO:0000313" key="12">
    <source>
        <dbReference type="EMBL" id="GMM54089.1"/>
    </source>
</evidence>
<evidence type="ECO:0000256" key="1">
    <source>
        <dbReference type="ARBA" id="ARBA00004245"/>
    </source>
</evidence>
<keyword evidence="5" id="KW-0009">Actin-binding</keyword>
<evidence type="ECO:0000256" key="7">
    <source>
        <dbReference type="ARBA" id="ARBA00072614"/>
    </source>
</evidence>
<feature type="compositionally biased region" description="Pro residues" evidence="9">
    <location>
        <begin position="466"/>
        <end position="482"/>
    </location>
</feature>
<dbReference type="InterPro" id="IPR002108">
    <property type="entry name" value="ADF-H"/>
</dbReference>
<keyword evidence="4" id="KW-0677">Repeat</keyword>
<dbReference type="PANTHER" id="PTHR10829">
    <property type="entry name" value="CORTACTIN AND DREBRIN"/>
    <property type="match status" value="1"/>
</dbReference>
<feature type="compositionally biased region" description="Basic and acidic residues" evidence="9">
    <location>
        <begin position="363"/>
        <end position="384"/>
    </location>
</feature>
<feature type="domain" description="ADF-H" evidence="11">
    <location>
        <begin position="7"/>
        <end position="136"/>
    </location>
</feature>
<dbReference type="Pfam" id="PF00018">
    <property type="entry name" value="SH3_1"/>
    <property type="match status" value="1"/>
</dbReference>
<dbReference type="GO" id="GO:0051015">
    <property type="term" value="F:actin filament binding"/>
    <property type="evidence" value="ECO:0007669"/>
    <property type="project" value="TreeGrafter"/>
</dbReference>
<evidence type="ECO:0000256" key="8">
    <source>
        <dbReference type="PROSITE-ProRule" id="PRU00192"/>
    </source>
</evidence>
<feature type="compositionally biased region" description="Acidic residues" evidence="9">
    <location>
        <begin position="519"/>
        <end position="528"/>
    </location>
</feature>
<keyword evidence="6" id="KW-0206">Cytoskeleton</keyword>
<feature type="compositionally biased region" description="Low complexity" evidence="9">
    <location>
        <begin position="344"/>
        <end position="362"/>
    </location>
</feature>
<dbReference type="PROSITE" id="PS50002">
    <property type="entry name" value="SH3"/>
    <property type="match status" value="1"/>
</dbReference>
<dbReference type="InterPro" id="IPR036028">
    <property type="entry name" value="SH3-like_dom_sf"/>
</dbReference>
<keyword evidence="3" id="KW-0963">Cytoplasm</keyword>
<dbReference type="FunFam" id="3.40.20.10:FF:000052">
    <property type="entry name" value="Actin-binding protein"/>
    <property type="match status" value="1"/>
</dbReference>
<dbReference type="GO" id="GO:0030833">
    <property type="term" value="P:regulation of actin filament polymerization"/>
    <property type="evidence" value="ECO:0007669"/>
    <property type="project" value="TreeGrafter"/>
</dbReference>
<dbReference type="FunFam" id="2.30.30.40:FF:000277">
    <property type="entry name" value="Actin-binding protein"/>
    <property type="match status" value="1"/>
</dbReference>
<evidence type="ECO:0000259" key="11">
    <source>
        <dbReference type="PROSITE" id="PS51263"/>
    </source>
</evidence>
<evidence type="ECO:0000256" key="2">
    <source>
        <dbReference type="ARBA" id="ARBA00022443"/>
    </source>
</evidence>
<dbReference type="Gene3D" id="3.40.20.10">
    <property type="entry name" value="Severin"/>
    <property type="match status" value="1"/>
</dbReference>
<dbReference type="InterPro" id="IPR001452">
    <property type="entry name" value="SH3_domain"/>
</dbReference>
<feature type="compositionally biased region" description="Low complexity" evidence="9">
    <location>
        <begin position="195"/>
        <end position="207"/>
    </location>
</feature>
<dbReference type="Pfam" id="PF00241">
    <property type="entry name" value="Cofilin_ADF"/>
    <property type="match status" value="1"/>
</dbReference>
<name>A0AAV5RR62_MAUHU</name>
<proteinExistence type="predicted"/>
<dbReference type="GO" id="GO:0030427">
    <property type="term" value="C:site of polarized growth"/>
    <property type="evidence" value="ECO:0007669"/>
    <property type="project" value="TreeGrafter"/>
</dbReference>